<proteinExistence type="predicted"/>
<dbReference type="EMBL" id="QVFB01000009">
    <property type="protein sequence ID" value="RGC19426.1"/>
    <property type="molecule type" value="Genomic_DNA"/>
</dbReference>
<gene>
    <name evidence="1" type="ORF">DW855_06925</name>
</gene>
<accession>A0A3E2W537</accession>
<evidence type="ECO:0000313" key="2">
    <source>
        <dbReference type="Proteomes" id="UP000260733"/>
    </source>
</evidence>
<organism evidence="1 2">
    <name type="scientific">Faecalibacterium prausnitzii</name>
    <dbReference type="NCBI Taxonomy" id="853"/>
    <lineage>
        <taxon>Bacteria</taxon>
        <taxon>Bacillati</taxon>
        <taxon>Bacillota</taxon>
        <taxon>Clostridia</taxon>
        <taxon>Eubacteriales</taxon>
        <taxon>Oscillospiraceae</taxon>
        <taxon>Faecalibacterium</taxon>
    </lineage>
</organism>
<protein>
    <submittedName>
        <fullName evidence="1">Uncharacterized protein</fullName>
    </submittedName>
</protein>
<name>A0A3E2W537_9FIRM</name>
<comment type="caution">
    <text evidence="1">The sequence shown here is derived from an EMBL/GenBank/DDBJ whole genome shotgun (WGS) entry which is preliminary data.</text>
</comment>
<dbReference type="Proteomes" id="UP000260733">
    <property type="component" value="Unassembled WGS sequence"/>
</dbReference>
<dbReference type="RefSeq" id="WP_117554113.1">
    <property type="nucleotide sequence ID" value="NZ_QVFB01000009.1"/>
</dbReference>
<dbReference type="AlphaFoldDB" id="A0A3E2W537"/>
<reference evidence="1 2" key="1">
    <citation type="submission" date="2018-08" db="EMBL/GenBank/DDBJ databases">
        <title>A genome reference for cultivated species of the human gut microbiota.</title>
        <authorList>
            <person name="Zou Y."/>
            <person name="Xue W."/>
            <person name="Luo G."/>
        </authorList>
    </citation>
    <scope>NUCLEOTIDE SEQUENCE [LARGE SCALE GENOMIC DNA]</scope>
    <source>
        <strain evidence="1 2">AM37-13AC</strain>
    </source>
</reference>
<evidence type="ECO:0000313" key="1">
    <source>
        <dbReference type="EMBL" id="RGC19426.1"/>
    </source>
</evidence>
<sequence>MPDNKEHKADKEISVWQKIEEILKEPSYKIAWKFDEAKKIDVKVNFKQFCIRKWAMERKIDLSSYKDSEITNNDFLKIGRKAVDDNKLQNDKDESEVDNIQRRIENRLNIIIYGCARPQNNRRISVGKNTELNVKSMVFFDELLKIDARTLERLIRLSEIGLKRVAWDPNDRHLELDEEGFWGTVGEPNPKADYYETLIVQGLRALEDVKRIKLDKKKIEERIALLYPWADERIYKSSEGIWRLDNMEQTLAKFEEEYPRDDLQNKEVYKRIDKSILKCEKELMQCIERLYHVREKKVKL</sequence>